<accession>A0A9D2TD37</accession>
<feature type="transmembrane region" description="Helical" evidence="1">
    <location>
        <begin position="131"/>
        <end position="155"/>
    </location>
</feature>
<gene>
    <name evidence="2" type="ORF">H9753_13940</name>
</gene>
<proteinExistence type="predicted"/>
<feature type="transmembrane region" description="Helical" evidence="1">
    <location>
        <begin position="100"/>
        <end position="119"/>
    </location>
</feature>
<reference evidence="2" key="1">
    <citation type="journal article" date="2021" name="PeerJ">
        <title>Extensive microbial diversity within the chicken gut microbiome revealed by metagenomics and culture.</title>
        <authorList>
            <person name="Gilroy R."/>
            <person name="Ravi A."/>
            <person name="Getino M."/>
            <person name="Pursley I."/>
            <person name="Horton D.L."/>
            <person name="Alikhan N.F."/>
            <person name="Baker D."/>
            <person name="Gharbi K."/>
            <person name="Hall N."/>
            <person name="Watson M."/>
            <person name="Adriaenssens E.M."/>
            <person name="Foster-Nyarko E."/>
            <person name="Jarju S."/>
            <person name="Secka A."/>
            <person name="Antonio M."/>
            <person name="Oren A."/>
            <person name="Chaudhuri R.R."/>
            <person name="La Ragione R."/>
            <person name="Hildebrand F."/>
            <person name="Pallen M.J."/>
        </authorList>
    </citation>
    <scope>NUCLEOTIDE SEQUENCE</scope>
    <source>
        <strain evidence="2">ChiBcec2-3848</strain>
    </source>
</reference>
<keyword evidence="1" id="KW-0472">Membrane</keyword>
<organism evidence="2 3">
    <name type="scientific">Candidatus Blautia merdavium</name>
    <dbReference type="NCBI Taxonomy" id="2838494"/>
    <lineage>
        <taxon>Bacteria</taxon>
        <taxon>Bacillati</taxon>
        <taxon>Bacillota</taxon>
        <taxon>Clostridia</taxon>
        <taxon>Lachnospirales</taxon>
        <taxon>Lachnospiraceae</taxon>
        <taxon>Blautia</taxon>
    </lineage>
</organism>
<dbReference type="PANTHER" id="PTHR40076">
    <property type="entry name" value="MEMBRANE PROTEIN-RELATED"/>
    <property type="match status" value="1"/>
</dbReference>
<feature type="transmembrane region" description="Helical" evidence="1">
    <location>
        <begin position="20"/>
        <end position="46"/>
    </location>
</feature>
<keyword evidence="1" id="KW-0812">Transmembrane</keyword>
<comment type="caution">
    <text evidence="2">The sequence shown here is derived from an EMBL/GenBank/DDBJ whole genome shotgun (WGS) entry which is preliminary data.</text>
</comment>
<name>A0A9D2TD37_9FIRM</name>
<feature type="transmembrane region" description="Helical" evidence="1">
    <location>
        <begin position="58"/>
        <end position="79"/>
    </location>
</feature>
<feature type="transmembrane region" description="Helical" evidence="1">
    <location>
        <begin position="188"/>
        <end position="213"/>
    </location>
</feature>
<dbReference type="Pfam" id="PF06161">
    <property type="entry name" value="DUF975"/>
    <property type="match status" value="1"/>
</dbReference>
<evidence type="ECO:0000256" key="1">
    <source>
        <dbReference type="SAM" id="Phobius"/>
    </source>
</evidence>
<reference evidence="2" key="2">
    <citation type="submission" date="2021-04" db="EMBL/GenBank/DDBJ databases">
        <authorList>
            <person name="Gilroy R."/>
        </authorList>
    </citation>
    <scope>NUCLEOTIDE SEQUENCE</scope>
    <source>
        <strain evidence="2">ChiBcec2-3848</strain>
    </source>
</reference>
<dbReference type="EMBL" id="DWVZ01000194">
    <property type="protein sequence ID" value="HJC64691.1"/>
    <property type="molecule type" value="Genomic_DNA"/>
</dbReference>
<dbReference type="AlphaFoldDB" id="A0A9D2TD37"/>
<dbReference type="Proteomes" id="UP000823886">
    <property type="component" value="Unassembled WGS sequence"/>
</dbReference>
<dbReference type="PANTHER" id="PTHR40076:SF1">
    <property type="entry name" value="MEMBRANE PROTEIN"/>
    <property type="match status" value="1"/>
</dbReference>
<keyword evidence="1" id="KW-1133">Transmembrane helix</keyword>
<dbReference type="InterPro" id="IPR010380">
    <property type="entry name" value="DUF975"/>
</dbReference>
<protein>
    <submittedName>
        <fullName evidence="2">DUF975 family protein</fullName>
    </submittedName>
</protein>
<evidence type="ECO:0000313" key="2">
    <source>
        <dbReference type="EMBL" id="HJC64691.1"/>
    </source>
</evidence>
<sequence>MRRSSADLKALARESLNGRIGLPVAAYFLTVVFTFIPVMVITNFLNPYSTVSIITNQILAYIVSLLVSLCSAGFSYMLLNMNRNRTFQIKDLFYPFSSHPDRFLTVHLILLLISFLFSLPLEILSYTDDPYASLMLSLGASLVSSLVSILTGLFFGLADFLMLDDPELGAIDAMKKSLQLMKGNKSRLLYIQLSFLPLYFVGLLTCYLGYLWIMPYVNCTLTYFYMDLTGEIDNPLPPQEEPPHLDASSYY</sequence>
<evidence type="ECO:0000313" key="3">
    <source>
        <dbReference type="Proteomes" id="UP000823886"/>
    </source>
</evidence>